<dbReference type="InterPro" id="IPR036397">
    <property type="entry name" value="RNaseH_sf"/>
</dbReference>
<dbReference type="STRING" id="942150.IV64_GL001792"/>
<gene>
    <name evidence="1" type="ORF">IV64_GL001792</name>
</gene>
<comment type="caution">
    <text evidence="1">The sequence shown here is derived from an EMBL/GenBank/DDBJ whole genome shotgun (WGS) entry which is preliminary data.</text>
</comment>
<dbReference type="InterPro" id="IPR012337">
    <property type="entry name" value="RNaseH-like_sf"/>
</dbReference>
<keyword evidence="2" id="KW-1185">Reference proteome</keyword>
<dbReference type="Proteomes" id="UP000051783">
    <property type="component" value="Unassembled WGS sequence"/>
</dbReference>
<dbReference type="Gene3D" id="3.30.420.10">
    <property type="entry name" value="Ribonuclease H-like superfamily/Ribonuclease H"/>
    <property type="match status" value="1"/>
</dbReference>
<evidence type="ECO:0000313" key="1">
    <source>
        <dbReference type="EMBL" id="KRO14946.1"/>
    </source>
</evidence>
<name>A0A0R2MRN9_9LACO</name>
<dbReference type="AlphaFoldDB" id="A0A0R2MRN9"/>
<dbReference type="PATRIC" id="fig|942150.3.peg.1863"/>
<organism evidence="1 2">
    <name type="scientific">Lactiplantibacillus xiangfangensis</name>
    <dbReference type="NCBI Taxonomy" id="942150"/>
    <lineage>
        <taxon>Bacteria</taxon>
        <taxon>Bacillati</taxon>
        <taxon>Bacillota</taxon>
        <taxon>Bacilli</taxon>
        <taxon>Lactobacillales</taxon>
        <taxon>Lactobacillaceae</taxon>
        <taxon>Lactiplantibacillus</taxon>
    </lineage>
</organism>
<evidence type="ECO:0000313" key="2">
    <source>
        <dbReference type="Proteomes" id="UP000051783"/>
    </source>
</evidence>
<dbReference type="SUPFAM" id="SSF53098">
    <property type="entry name" value="Ribonuclease H-like"/>
    <property type="match status" value="1"/>
</dbReference>
<protein>
    <submittedName>
        <fullName evidence="1">Uncharacterized protein</fullName>
    </submittedName>
</protein>
<reference evidence="1 2" key="1">
    <citation type="journal article" date="2015" name="Genome Announc.">
        <title>Expanding the biotechnology potential of lactobacilli through comparative genomics of 213 strains and associated genera.</title>
        <authorList>
            <person name="Sun Z."/>
            <person name="Harris H.M."/>
            <person name="McCann A."/>
            <person name="Guo C."/>
            <person name="Argimon S."/>
            <person name="Zhang W."/>
            <person name="Yang X."/>
            <person name="Jeffery I.B."/>
            <person name="Cooney J.C."/>
            <person name="Kagawa T.F."/>
            <person name="Liu W."/>
            <person name="Song Y."/>
            <person name="Salvetti E."/>
            <person name="Wrobel A."/>
            <person name="Rasinkangas P."/>
            <person name="Parkhill J."/>
            <person name="Rea M.C."/>
            <person name="O'Sullivan O."/>
            <person name="Ritari J."/>
            <person name="Douillard F.P."/>
            <person name="Paul Ross R."/>
            <person name="Yang R."/>
            <person name="Briner A.E."/>
            <person name="Felis G.E."/>
            <person name="de Vos W.M."/>
            <person name="Barrangou R."/>
            <person name="Klaenhammer T.R."/>
            <person name="Caufield P.W."/>
            <person name="Cui Y."/>
            <person name="Zhang H."/>
            <person name="O'Toole P.W."/>
        </authorList>
    </citation>
    <scope>NUCLEOTIDE SEQUENCE [LARGE SCALE GENOMIC DNA]</scope>
    <source>
        <strain evidence="1 2">LMG 26013</strain>
    </source>
</reference>
<dbReference type="EMBL" id="JQCL01000001">
    <property type="protein sequence ID" value="KRO14946.1"/>
    <property type="molecule type" value="Genomic_DNA"/>
</dbReference>
<sequence length="417" mass="47065">MYMSSTLTMLERRISNNLNCLYLLNRPVYQVQTDKRLTLAKEYALAGNVTAIFQDEQQRCHISFTHRNELVIAEKKVLTCSDANISPSYHDFLQSFGYDLPTEEPVGTLTPINRPSILMPATMLTSMPDHYIIIDCEFGNLFRRTSASNTINWQVFKFLGLKTNIFQLSAISFKDHRQTAIFFNRYFDNPNFLPEKKLTGLAETELALPEYERQGDALAIIQTFISQVLTPQLPLVFWDQTQDIKYLRRAIATHYAELTPKEQAVVTAPITIFDAQAFTNTIINHGNHKSGYHDLPLNGLAALFNITNPNQHNAIWDVQTTELVMRKMTHLYAQTPVKTVQPAPIFAPTPASTPAMRTRQQSKHAKYALVHKLHARGKTYREIAAVTGISISGVNYILKKAVTTSPTNGVTSGLESV</sequence>
<proteinExistence type="predicted"/>
<accession>A0A0R2MRN9</accession>
<dbReference type="GO" id="GO:0003676">
    <property type="term" value="F:nucleic acid binding"/>
    <property type="evidence" value="ECO:0007669"/>
    <property type="project" value="InterPro"/>
</dbReference>